<evidence type="ECO:0000313" key="2">
    <source>
        <dbReference type="Proteomes" id="UP000076738"/>
    </source>
</evidence>
<gene>
    <name evidence="1" type="ORF">CALVIDRAFT_542929</name>
</gene>
<proteinExistence type="predicted"/>
<reference evidence="1 2" key="1">
    <citation type="journal article" date="2016" name="Mol. Biol. Evol.">
        <title>Comparative Genomics of Early-Diverging Mushroom-Forming Fungi Provides Insights into the Origins of Lignocellulose Decay Capabilities.</title>
        <authorList>
            <person name="Nagy L.G."/>
            <person name="Riley R."/>
            <person name="Tritt A."/>
            <person name="Adam C."/>
            <person name="Daum C."/>
            <person name="Floudas D."/>
            <person name="Sun H."/>
            <person name="Yadav J.S."/>
            <person name="Pangilinan J."/>
            <person name="Larsson K.H."/>
            <person name="Matsuura K."/>
            <person name="Barry K."/>
            <person name="Labutti K."/>
            <person name="Kuo R."/>
            <person name="Ohm R.A."/>
            <person name="Bhattacharya S.S."/>
            <person name="Shirouzu T."/>
            <person name="Yoshinaga Y."/>
            <person name="Martin F.M."/>
            <person name="Grigoriev I.V."/>
            <person name="Hibbett D.S."/>
        </authorList>
    </citation>
    <scope>NUCLEOTIDE SEQUENCE [LARGE SCALE GENOMIC DNA]</scope>
    <source>
        <strain evidence="1 2">TUFC12733</strain>
    </source>
</reference>
<sequence>MRTSTDSVLYSPIITLIQFLEAPLAAQKVVTDNNTGGTTINASSQLFANLQLHIDNTTRFSSIWDTLKARMAQLPGLPGWQYIDKQYYGRVISSEQDAADAAVCNIYNPVTEALNDLFSNRGIRKRVSLEAEATDPGTPYVVRADHIMFLYDLDPHNQIISTSKEALVVIEGKRPGLIDGSDLGRRGQATYQLALQNPNRPAERAIFTQILKYANAFDCKHVLVSDGTGYYLVRMHAVPPDPDKLEAHREGMKMRRKHNRQRVWDEYRQTHGHWPPLAQQQGDIDLDEGIHAFRPDLYCEQEFVVGNVRRVLFAMAAEALWEKNYALV</sequence>
<keyword evidence="2" id="KW-1185">Reference proteome</keyword>
<name>A0A167G581_CALVF</name>
<dbReference type="Proteomes" id="UP000076738">
    <property type="component" value="Unassembled WGS sequence"/>
</dbReference>
<organism evidence="1 2">
    <name type="scientific">Calocera viscosa (strain TUFC12733)</name>
    <dbReference type="NCBI Taxonomy" id="1330018"/>
    <lineage>
        <taxon>Eukaryota</taxon>
        <taxon>Fungi</taxon>
        <taxon>Dikarya</taxon>
        <taxon>Basidiomycota</taxon>
        <taxon>Agaricomycotina</taxon>
        <taxon>Dacrymycetes</taxon>
        <taxon>Dacrymycetales</taxon>
        <taxon>Dacrymycetaceae</taxon>
        <taxon>Calocera</taxon>
    </lineage>
</organism>
<accession>A0A167G581</accession>
<dbReference type="AlphaFoldDB" id="A0A167G581"/>
<protein>
    <submittedName>
        <fullName evidence="1">Uncharacterized protein</fullName>
    </submittedName>
</protein>
<evidence type="ECO:0000313" key="1">
    <source>
        <dbReference type="EMBL" id="KZO90180.1"/>
    </source>
</evidence>
<dbReference type="EMBL" id="KV417349">
    <property type="protein sequence ID" value="KZO90180.1"/>
    <property type="molecule type" value="Genomic_DNA"/>
</dbReference>